<dbReference type="Proteomes" id="UP000823775">
    <property type="component" value="Unassembled WGS sequence"/>
</dbReference>
<accession>A0ABS8TPL1</accession>
<comment type="caution">
    <text evidence="1">The sequence shown here is derived from an EMBL/GenBank/DDBJ whole genome shotgun (WGS) entry which is preliminary data.</text>
</comment>
<name>A0ABS8TPL1_DATST</name>
<dbReference type="EMBL" id="JACEIK010001984">
    <property type="protein sequence ID" value="MCD7473504.1"/>
    <property type="molecule type" value="Genomic_DNA"/>
</dbReference>
<protein>
    <submittedName>
        <fullName evidence="1">Uncharacterized protein</fullName>
    </submittedName>
</protein>
<keyword evidence="2" id="KW-1185">Reference proteome</keyword>
<sequence length="134" mass="14209">MGHEASYEDSWVCEASPGDTSFEASLTWEALVGTTLGTNAIMLEMGLYNRSGLLQKGCNARSIILSAKAGIFSIRWACYLSSLSRLAAKLVSDALEIFTVLAVTMVTRIGTVADEKVALRGVESVGTNVEATNG</sequence>
<organism evidence="1 2">
    <name type="scientific">Datura stramonium</name>
    <name type="common">Jimsonweed</name>
    <name type="synonym">Common thornapple</name>
    <dbReference type="NCBI Taxonomy" id="4076"/>
    <lineage>
        <taxon>Eukaryota</taxon>
        <taxon>Viridiplantae</taxon>
        <taxon>Streptophyta</taxon>
        <taxon>Embryophyta</taxon>
        <taxon>Tracheophyta</taxon>
        <taxon>Spermatophyta</taxon>
        <taxon>Magnoliopsida</taxon>
        <taxon>eudicotyledons</taxon>
        <taxon>Gunneridae</taxon>
        <taxon>Pentapetalae</taxon>
        <taxon>asterids</taxon>
        <taxon>lamiids</taxon>
        <taxon>Solanales</taxon>
        <taxon>Solanaceae</taxon>
        <taxon>Solanoideae</taxon>
        <taxon>Datureae</taxon>
        <taxon>Datura</taxon>
    </lineage>
</organism>
<evidence type="ECO:0000313" key="2">
    <source>
        <dbReference type="Proteomes" id="UP000823775"/>
    </source>
</evidence>
<gene>
    <name evidence="1" type="ORF">HAX54_015411</name>
</gene>
<reference evidence="1 2" key="1">
    <citation type="journal article" date="2021" name="BMC Genomics">
        <title>Datura genome reveals duplications of psychoactive alkaloid biosynthetic genes and high mutation rate following tissue culture.</title>
        <authorList>
            <person name="Rajewski A."/>
            <person name="Carter-House D."/>
            <person name="Stajich J."/>
            <person name="Litt A."/>
        </authorList>
    </citation>
    <scope>NUCLEOTIDE SEQUENCE [LARGE SCALE GENOMIC DNA]</scope>
    <source>
        <strain evidence="1">AR-01</strain>
    </source>
</reference>
<proteinExistence type="predicted"/>
<evidence type="ECO:0000313" key="1">
    <source>
        <dbReference type="EMBL" id="MCD7473504.1"/>
    </source>
</evidence>